<protein>
    <submittedName>
        <fullName evidence="3">Hydroxypyruvate reductase</fullName>
        <ecNumber evidence="3">1.1.1.81</ecNumber>
    </submittedName>
</protein>
<dbReference type="Proteomes" id="UP000315017">
    <property type="component" value="Chromosome"/>
</dbReference>
<dbReference type="EC" id="1.1.1.81" evidence="3"/>
<gene>
    <name evidence="3" type="primary">ttuD</name>
    <name evidence="3" type="ORF">ETAA8_35860</name>
</gene>
<evidence type="ECO:0000259" key="2">
    <source>
        <dbReference type="Pfam" id="PF13660"/>
    </source>
</evidence>
<reference evidence="3 4" key="1">
    <citation type="submission" date="2019-02" db="EMBL/GenBank/DDBJ databases">
        <title>Deep-cultivation of Planctomycetes and their phenomic and genomic characterization uncovers novel biology.</title>
        <authorList>
            <person name="Wiegand S."/>
            <person name="Jogler M."/>
            <person name="Boedeker C."/>
            <person name="Pinto D."/>
            <person name="Vollmers J."/>
            <person name="Rivas-Marin E."/>
            <person name="Kohn T."/>
            <person name="Peeters S.H."/>
            <person name="Heuer A."/>
            <person name="Rast P."/>
            <person name="Oberbeckmann S."/>
            <person name="Bunk B."/>
            <person name="Jeske O."/>
            <person name="Meyerdierks A."/>
            <person name="Storesund J.E."/>
            <person name="Kallscheuer N."/>
            <person name="Luecker S."/>
            <person name="Lage O.M."/>
            <person name="Pohl T."/>
            <person name="Merkel B.J."/>
            <person name="Hornburger P."/>
            <person name="Mueller R.-W."/>
            <person name="Bruemmer F."/>
            <person name="Labrenz M."/>
            <person name="Spormann A.M."/>
            <person name="Op den Camp H."/>
            <person name="Overmann J."/>
            <person name="Amann R."/>
            <person name="Jetten M.S.M."/>
            <person name="Mascher T."/>
            <person name="Medema M.H."/>
            <person name="Devos D.P."/>
            <person name="Kaster A.-K."/>
            <person name="Ovreas L."/>
            <person name="Rohde M."/>
            <person name="Galperin M.Y."/>
            <person name="Jogler C."/>
        </authorList>
    </citation>
    <scope>NUCLEOTIDE SEQUENCE [LARGE SCALE GENOMIC DNA]</scope>
    <source>
        <strain evidence="3 4">ETA_A8</strain>
    </source>
</reference>
<dbReference type="InterPro" id="IPR038614">
    <property type="entry name" value="GK_N_sf"/>
</dbReference>
<dbReference type="InterPro" id="IPR007835">
    <property type="entry name" value="MOFRL"/>
</dbReference>
<evidence type="ECO:0000313" key="4">
    <source>
        <dbReference type="Proteomes" id="UP000315017"/>
    </source>
</evidence>
<feature type="domain" description="MOFRL-associated" evidence="2">
    <location>
        <begin position="33"/>
        <end position="281"/>
    </location>
</feature>
<dbReference type="InterPro" id="IPR025286">
    <property type="entry name" value="MOFRL_assoc_dom"/>
</dbReference>
<dbReference type="FunFam" id="3.40.1480.10:FF:000002">
    <property type="entry name" value="Glycerate kinase"/>
    <property type="match status" value="1"/>
</dbReference>
<dbReference type="PANTHER" id="PTHR12227">
    <property type="entry name" value="GLYCERATE KINASE"/>
    <property type="match status" value="1"/>
</dbReference>
<dbReference type="Gene3D" id="3.40.50.10180">
    <property type="entry name" value="Glycerate kinase, MOFRL-like N-terminal domain"/>
    <property type="match status" value="1"/>
</dbReference>
<keyword evidence="3" id="KW-0560">Oxidoreductase</keyword>
<dbReference type="Pfam" id="PF05161">
    <property type="entry name" value="MOFRL"/>
    <property type="match status" value="1"/>
</dbReference>
<name>A0A517YE22_9BACT</name>
<evidence type="ECO:0000259" key="1">
    <source>
        <dbReference type="Pfam" id="PF05161"/>
    </source>
</evidence>
<dbReference type="GO" id="GO:0008887">
    <property type="term" value="F:glycerate kinase activity"/>
    <property type="evidence" value="ECO:0007669"/>
    <property type="project" value="InterPro"/>
</dbReference>
<keyword evidence="3" id="KW-0670">Pyruvate</keyword>
<proteinExistence type="predicted"/>
<dbReference type="SUPFAM" id="SSF82544">
    <property type="entry name" value="GckA/TtuD-like"/>
    <property type="match status" value="1"/>
</dbReference>
<dbReference type="GO" id="GO:0005737">
    <property type="term" value="C:cytoplasm"/>
    <property type="evidence" value="ECO:0007669"/>
    <property type="project" value="TreeGrafter"/>
</dbReference>
<evidence type="ECO:0000313" key="3">
    <source>
        <dbReference type="EMBL" id="QDU28485.1"/>
    </source>
</evidence>
<dbReference type="EMBL" id="CP036274">
    <property type="protein sequence ID" value="QDU28485.1"/>
    <property type="molecule type" value="Genomic_DNA"/>
</dbReference>
<dbReference type="InterPro" id="IPR037035">
    <property type="entry name" value="GK-like_C_sf"/>
</dbReference>
<dbReference type="GO" id="GO:0016618">
    <property type="term" value="F:hydroxypyruvate reductase [NAD(P)H] activity"/>
    <property type="evidence" value="ECO:0007669"/>
    <property type="project" value="UniProtKB-EC"/>
</dbReference>
<accession>A0A517YE22</accession>
<dbReference type="AlphaFoldDB" id="A0A517YE22"/>
<keyword evidence="4" id="KW-1185">Reference proteome</keyword>
<dbReference type="Pfam" id="PF13660">
    <property type="entry name" value="DUF4147"/>
    <property type="match status" value="1"/>
</dbReference>
<sequence length="483" mass="50138">MVKLAVVMDCQLLFLRLAAMKPLRSPSQLREDALAIWHAAVAAVRSDRLVLDNVAVEGDELRIGDGILSLSEIRQIAVVGAGKAGAGMAAGLCAALGPELLSAKQVTGWLNVPADCVTADSVLQAGPIHLHAARPAGQNEPTVEGVNGAEQILSIASSLGPNDLCLCLISGGGSALLPAPAVGISLADKQALTRHLSGAGANIEQLNTVRKQLSRIKGGGLARVCSAGRLISLVISDVLGDPLEIIASGPTVVDHSTPQAALAVLQRFNALELAPAATKYLQARMATYSNQQPRAQVTNVIIGNNAVAVDAAGIEAEHRGYSHAMLASRELEGAAEDIGVHLAAMAEQMRHAPGPDCLITGGEPTVQLAPAELRGKGGRNQQLVLAALCQLLDQQADTLAGAVILSGGTDGEDGPTDAAGALIDGETLARMKQLGLDPHVYLRRNDAYRFFEQLGGLIKTGPTHTNVCDVRVLVVDRVQPQPK</sequence>
<dbReference type="KEGG" id="aagg:ETAA8_35860"/>
<dbReference type="Gene3D" id="3.40.1480.10">
    <property type="entry name" value="MOFRL domain"/>
    <property type="match status" value="1"/>
</dbReference>
<organism evidence="3 4">
    <name type="scientific">Anatilimnocola aggregata</name>
    <dbReference type="NCBI Taxonomy" id="2528021"/>
    <lineage>
        <taxon>Bacteria</taxon>
        <taxon>Pseudomonadati</taxon>
        <taxon>Planctomycetota</taxon>
        <taxon>Planctomycetia</taxon>
        <taxon>Pirellulales</taxon>
        <taxon>Pirellulaceae</taxon>
        <taxon>Anatilimnocola</taxon>
    </lineage>
</organism>
<dbReference type="InterPro" id="IPR039760">
    <property type="entry name" value="MOFRL_protein"/>
</dbReference>
<feature type="domain" description="MOFRL" evidence="1">
    <location>
        <begin position="357"/>
        <end position="469"/>
    </location>
</feature>
<dbReference type="PANTHER" id="PTHR12227:SF0">
    <property type="entry name" value="GLYCERATE KINASE"/>
    <property type="match status" value="1"/>
</dbReference>